<keyword evidence="2 7" id="KW-0813">Transport</keyword>
<evidence type="ECO:0000256" key="2">
    <source>
        <dbReference type="ARBA" id="ARBA00022448"/>
    </source>
</evidence>
<evidence type="ECO:0000259" key="8">
    <source>
        <dbReference type="PROSITE" id="PS50928"/>
    </source>
</evidence>
<reference evidence="9 10" key="1">
    <citation type="submission" date="2016-10" db="EMBL/GenBank/DDBJ databases">
        <authorList>
            <person name="de Groot N.N."/>
        </authorList>
    </citation>
    <scope>NUCLEOTIDE SEQUENCE [LARGE SCALE GENOMIC DNA]</scope>
    <source>
        <strain evidence="9 10">CGMCC 4.3510</strain>
    </source>
</reference>
<dbReference type="GO" id="GO:0055085">
    <property type="term" value="P:transmembrane transport"/>
    <property type="evidence" value="ECO:0007669"/>
    <property type="project" value="InterPro"/>
</dbReference>
<feature type="transmembrane region" description="Helical" evidence="7">
    <location>
        <begin position="154"/>
        <end position="178"/>
    </location>
</feature>
<accession>A0A1I2IB29</accession>
<evidence type="ECO:0000256" key="4">
    <source>
        <dbReference type="ARBA" id="ARBA00022692"/>
    </source>
</evidence>
<dbReference type="Gene3D" id="1.10.3720.10">
    <property type="entry name" value="MetI-like"/>
    <property type="match status" value="1"/>
</dbReference>
<feature type="transmembrane region" description="Helical" evidence="7">
    <location>
        <begin position="31"/>
        <end position="51"/>
    </location>
</feature>
<feature type="transmembrane region" description="Helical" evidence="7">
    <location>
        <begin position="294"/>
        <end position="320"/>
    </location>
</feature>
<dbReference type="Proteomes" id="UP000199323">
    <property type="component" value="Unassembled WGS sequence"/>
</dbReference>
<organism evidence="9 10">
    <name type="scientific">Actinacidiphila alni</name>
    <dbReference type="NCBI Taxonomy" id="380248"/>
    <lineage>
        <taxon>Bacteria</taxon>
        <taxon>Bacillati</taxon>
        <taxon>Actinomycetota</taxon>
        <taxon>Actinomycetes</taxon>
        <taxon>Kitasatosporales</taxon>
        <taxon>Streptomycetaceae</taxon>
        <taxon>Actinacidiphila</taxon>
    </lineage>
</organism>
<dbReference type="STRING" id="380248.SAMN05216251_11334"/>
<name>A0A1I2IB29_9ACTN</name>
<evidence type="ECO:0000256" key="7">
    <source>
        <dbReference type="RuleBase" id="RU363032"/>
    </source>
</evidence>
<gene>
    <name evidence="9" type="ORF">SAMN05216251_11334</name>
</gene>
<feature type="transmembrane region" description="Helical" evidence="7">
    <location>
        <begin position="120"/>
        <end position="142"/>
    </location>
</feature>
<evidence type="ECO:0000256" key="6">
    <source>
        <dbReference type="ARBA" id="ARBA00023136"/>
    </source>
</evidence>
<dbReference type="EMBL" id="FONG01000013">
    <property type="protein sequence ID" value="SFF39495.1"/>
    <property type="molecule type" value="Genomic_DNA"/>
</dbReference>
<keyword evidence="5 7" id="KW-1133">Transmembrane helix</keyword>
<dbReference type="SUPFAM" id="SSF161098">
    <property type="entry name" value="MetI-like"/>
    <property type="match status" value="1"/>
</dbReference>
<protein>
    <submittedName>
        <fullName evidence="9">Peptide/nickel transport system permease protein</fullName>
    </submittedName>
</protein>
<sequence>MPSPFAPPDGGGIRPRTRRAPVPPLYVAQRLAQGVVTVVAVVAVVFLLLHLTGNPARVVSPPDATQDEIDRIAHAYGFDQPIAQQFVLFFGKAFTGHFPDSVTYGASSLGVVRDAIGPTLLLAGSAFVLGNLIGLVIGYLSAEARWRPLRRVPIVLALIGQAVPAFYLGLLAVLLLAVRLHWFPTAGYGSFSATVLPTLVLTASIVPGITRIYRAQILEVRDDDHVVTAVAKGISPLQVRLRHIALNALGPAVALIGLQLGGVVAGAVTVEVIFNWPGMGQLLVSSINGRDYAVALTAVLFIAIGFVVATVLADLAAALVDPFGHRRR</sequence>
<dbReference type="Pfam" id="PF19300">
    <property type="entry name" value="BPD_transp_1_N"/>
    <property type="match status" value="1"/>
</dbReference>
<comment type="similarity">
    <text evidence="7">Belongs to the binding-protein-dependent transport system permease family.</text>
</comment>
<dbReference type="InterPro" id="IPR035906">
    <property type="entry name" value="MetI-like_sf"/>
</dbReference>
<evidence type="ECO:0000256" key="1">
    <source>
        <dbReference type="ARBA" id="ARBA00004651"/>
    </source>
</evidence>
<dbReference type="PANTHER" id="PTHR43163">
    <property type="entry name" value="DIPEPTIDE TRANSPORT SYSTEM PERMEASE PROTEIN DPPB-RELATED"/>
    <property type="match status" value="1"/>
</dbReference>
<evidence type="ECO:0000313" key="10">
    <source>
        <dbReference type="Proteomes" id="UP000199323"/>
    </source>
</evidence>
<comment type="subcellular location">
    <subcellularLocation>
        <location evidence="1 7">Cell membrane</location>
        <topology evidence="1 7">Multi-pass membrane protein</topology>
    </subcellularLocation>
</comment>
<dbReference type="GO" id="GO:0005886">
    <property type="term" value="C:plasma membrane"/>
    <property type="evidence" value="ECO:0007669"/>
    <property type="project" value="UniProtKB-SubCell"/>
</dbReference>
<feature type="transmembrane region" description="Helical" evidence="7">
    <location>
        <begin position="190"/>
        <end position="209"/>
    </location>
</feature>
<evidence type="ECO:0000256" key="5">
    <source>
        <dbReference type="ARBA" id="ARBA00022989"/>
    </source>
</evidence>
<dbReference type="PROSITE" id="PS50928">
    <property type="entry name" value="ABC_TM1"/>
    <property type="match status" value="1"/>
</dbReference>
<keyword evidence="10" id="KW-1185">Reference proteome</keyword>
<feature type="transmembrane region" description="Helical" evidence="7">
    <location>
        <begin position="248"/>
        <end position="274"/>
    </location>
</feature>
<dbReference type="InterPro" id="IPR045621">
    <property type="entry name" value="BPD_transp_1_N"/>
</dbReference>
<keyword evidence="6 7" id="KW-0472">Membrane</keyword>
<keyword evidence="3" id="KW-1003">Cell membrane</keyword>
<evidence type="ECO:0000313" key="9">
    <source>
        <dbReference type="EMBL" id="SFF39495.1"/>
    </source>
</evidence>
<dbReference type="AlphaFoldDB" id="A0A1I2IB29"/>
<dbReference type="PANTHER" id="PTHR43163:SF3">
    <property type="entry name" value="PEPTIDE ABC TRANSPORTER PERMEASE PROTEIN"/>
    <property type="match status" value="1"/>
</dbReference>
<evidence type="ECO:0000256" key="3">
    <source>
        <dbReference type="ARBA" id="ARBA00022475"/>
    </source>
</evidence>
<dbReference type="Pfam" id="PF00528">
    <property type="entry name" value="BPD_transp_1"/>
    <property type="match status" value="1"/>
</dbReference>
<dbReference type="InterPro" id="IPR000515">
    <property type="entry name" value="MetI-like"/>
</dbReference>
<keyword evidence="4 7" id="KW-0812">Transmembrane</keyword>
<dbReference type="CDD" id="cd06261">
    <property type="entry name" value="TM_PBP2"/>
    <property type="match status" value="1"/>
</dbReference>
<feature type="domain" description="ABC transmembrane type-1" evidence="8">
    <location>
        <begin position="116"/>
        <end position="313"/>
    </location>
</feature>
<proteinExistence type="inferred from homology"/>